<comment type="caution">
    <text evidence="5">The sequence shown here is derived from an EMBL/GenBank/DDBJ whole genome shotgun (WGS) entry which is preliminary data.</text>
</comment>
<name>A0A1S9PAZ0_9SPHI</name>
<keyword evidence="6" id="KW-1185">Reference proteome</keyword>
<dbReference type="PANTHER" id="PTHR38445">
    <property type="entry name" value="HTH-TYPE TRANSCRIPTIONAL REPRESSOR YTRA"/>
    <property type="match status" value="1"/>
</dbReference>
<gene>
    <name evidence="5" type="ORF">BC343_10605</name>
</gene>
<sequence length="129" mass="15617">MEFREKQAIYLQIAEYVCEQILLKQWPLEAKILSIRDLAVTMQVNPNTVQRSYDFLQQREIISNKRGVGYFVEAEAMARVMAFRKEQFLENELPVFLRSMYLLDIPMEEIEIRYEKYIDETFKEKKYED</sequence>
<dbReference type="PROSITE" id="PS50949">
    <property type="entry name" value="HTH_GNTR"/>
    <property type="match status" value="1"/>
</dbReference>
<evidence type="ECO:0000256" key="3">
    <source>
        <dbReference type="ARBA" id="ARBA00023163"/>
    </source>
</evidence>
<dbReference type="AlphaFoldDB" id="A0A1S9PAZ0"/>
<dbReference type="GO" id="GO:0003677">
    <property type="term" value="F:DNA binding"/>
    <property type="evidence" value="ECO:0007669"/>
    <property type="project" value="UniProtKB-KW"/>
</dbReference>
<dbReference type="GO" id="GO:0003700">
    <property type="term" value="F:DNA-binding transcription factor activity"/>
    <property type="evidence" value="ECO:0007669"/>
    <property type="project" value="InterPro"/>
</dbReference>
<accession>A0A1S9PAZ0</accession>
<keyword evidence="3" id="KW-0804">Transcription</keyword>
<reference evidence="5 6" key="1">
    <citation type="submission" date="2016-07" db="EMBL/GenBank/DDBJ databases">
        <title>Genomic analysis of zinc-resistant bacterium Mucilaginibacter pedocola TBZ30.</title>
        <authorList>
            <person name="Huang J."/>
            <person name="Tang J."/>
        </authorList>
    </citation>
    <scope>NUCLEOTIDE SEQUENCE [LARGE SCALE GENOMIC DNA]</scope>
    <source>
        <strain evidence="5 6">TBZ30</strain>
    </source>
</reference>
<evidence type="ECO:0000259" key="4">
    <source>
        <dbReference type="PROSITE" id="PS50949"/>
    </source>
</evidence>
<protein>
    <submittedName>
        <fullName evidence="5">GntR family transcriptional regulator</fullName>
    </submittedName>
</protein>
<dbReference type="EMBL" id="MBTF01000034">
    <property type="protein sequence ID" value="OOQ58099.1"/>
    <property type="molecule type" value="Genomic_DNA"/>
</dbReference>
<evidence type="ECO:0000313" key="6">
    <source>
        <dbReference type="Proteomes" id="UP000189739"/>
    </source>
</evidence>
<dbReference type="InterPro" id="IPR036390">
    <property type="entry name" value="WH_DNA-bd_sf"/>
</dbReference>
<organism evidence="5 6">
    <name type="scientific">Mucilaginibacter pedocola</name>
    <dbReference type="NCBI Taxonomy" id="1792845"/>
    <lineage>
        <taxon>Bacteria</taxon>
        <taxon>Pseudomonadati</taxon>
        <taxon>Bacteroidota</taxon>
        <taxon>Sphingobacteriia</taxon>
        <taxon>Sphingobacteriales</taxon>
        <taxon>Sphingobacteriaceae</taxon>
        <taxon>Mucilaginibacter</taxon>
    </lineage>
</organism>
<dbReference type="SUPFAM" id="SSF46785">
    <property type="entry name" value="Winged helix' DNA-binding domain"/>
    <property type="match status" value="1"/>
</dbReference>
<keyword evidence="1" id="KW-0805">Transcription regulation</keyword>
<dbReference type="Proteomes" id="UP000189739">
    <property type="component" value="Unassembled WGS sequence"/>
</dbReference>
<dbReference type="PANTHER" id="PTHR38445:SF10">
    <property type="entry name" value="GNTR-FAMILY TRANSCRIPTIONAL REGULATOR"/>
    <property type="match status" value="1"/>
</dbReference>
<evidence type="ECO:0000313" key="5">
    <source>
        <dbReference type="EMBL" id="OOQ58099.1"/>
    </source>
</evidence>
<keyword evidence="2" id="KW-0238">DNA-binding</keyword>
<dbReference type="Gene3D" id="1.10.287.100">
    <property type="match status" value="1"/>
</dbReference>
<dbReference type="InterPro" id="IPR036388">
    <property type="entry name" value="WH-like_DNA-bd_sf"/>
</dbReference>
<feature type="domain" description="HTH gntR-type" evidence="4">
    <location>
        <begin position="7"/>
        <end position="75"/>
    </location>
</feature>
<dbReference type="OrthoDB" id="362473at2"/>
<dbReference type="InterPro" id="IPR000524">
    <property type="entry name" value="Tscrpt_reg_HTH_GntR"/>
</dbReference>
<evidence type="ECO:0000256" key="1">
    <source>
        <dbReference type="ARBA" id="ARBA00023015"/>
    </source>
</evidence>
<dbReference type="Pfam" id="PF00392">
    <property type="entry name" value="GntR"/>
    <property type="match status" value="1"/>
</dbReference>
<proteinExistence type="predicted"/>
<dbReference type="SMART" id="SM00345">
    <property type="entry name" value="HTH_GNTR"/>
    <property type="match status" value="1"/>
</dbReference>
<dbReference type="RefSeq" id="WP_078349828.1">
    <property type="nucleotide sequence ID" value="NZ_MBTF01000034.1"/>
</dbReference>
<evidence type="ECO:0000256" key="2">
    <source>
        <dbReference type="ARBA" id="ARBA00023125"/>
    </source>
</evidence>
<dbReference type="STRING" id="1792845.BC343_10605"/>
<dbReference type="Gene3D" id="1.10.10.10">
    <property type="entry name" value="Winged helix-like DNA-binding domain superfamily/Winged helix DNA-binding domain"/>
    <property type="match status" value="1"/>
</dbReference>